<sequence length="178" mass="19221">MRQAIAICLMAAIGGNLSCSSGKRTASGEASDNGVANVATVSSGTISRQPSAPTQAGPPVVVYKTTKDYSRNVPVGLSADGTRVVSYPAVSDVRRLPYPTPLANGYLLDNRGIGHNVAFLSYTYEEYAALPATPSPEELLEKVIDKHPLLEIHFLGNRYQYKDIIRELNERIEAGELR</sequence>
<reference evidence="1" key="1">
    <citation type="journal article" date="2021" name="PeerJ">
        <title>Extensive microbial diversity within the chicken gut microbiome revealed by metagenomics and culture.</title>
        <authorList>
            <person name="Gilroy R."/>
            <person name="Ravi A."/>
            <person name="Getino M."/>
            <person name="Pursley I."/>
            <person name="Horton D.L."/>
            <person name="Alikhan N.F."/>
            <person name="Baker D."/>
            <person name="Gharbi K."/>
            <person name="Hall N."/>
            <person name="Watson M."/>
            <person name="Adriaenssens E.M."/>
            <person name="Foster-Nyarko E."/>
            <person name="Jarju S."/>
            <person name="Secka A."/>
            <person name="Antonio M."/>
            <person name="Oren A."/>
            <person name="Chaudhuri R.R."/>
            <person name="La Ragione R."/>
            <person name="Hildebrand F."/>
            <person name="Pallen M.J."/>
        </authorList>
    </citation>
    <scope>NUCLEOTIDE SEQUENCE</scope>
    <source>
        <strain evidence="1">ChiHecec2B26-12326</strain>
    </source>
</reference>
<organism evidence="1 2">
    <name type="scientific">Candidatus Parabacteroides intestinigallinarum</name>
    <dbReference type="NCBI Taxonomy" id="2838722"/>
    <lineage>
        <taxon>Bacteria</taxon>
        <taxon>Pseudomonadati</taxon>
        <taxon>Bacteroidota</taxon>
        <taxon>Bacteroidia</taxon>
        <taxon>Bacteroidales</taxon>
        <taxon>Tannerellaceae</taxon>
        <taxon>Parabacteroides</taxon>
    </lineage>
</organism>
<comment type="caution">
    <text evidence="1">The sequence shown here is derived from an EMBL/GenBank/DDBJ whole genome shotgun (WGS) entry which is preliminary data.</text>
</comment>
<dbReference type="AlphaFoldDB" id="A0A9D1XPQ8"/>
<evidence type="ECO:0000313" key="2">
    <source>
        <dbReference type="Proteomes" id="UP000823847"/>
    </source>
</evidence>
<gene>
    <name evidence="1" type="ORF">H9848_01195</name>
</gene>
<proteinExistence type="predicted"/>
<protein>
    <submittedName>
        <fullName evidence="1">Uncharacterized protein</fullName>
    </submittedName>
</protein>
<dbReference type="EMBL" id="DXEN01000008">
    <property type="protein sequence ID" value="HIX85214.1"/>
    <property type="molecule type" value="Genomic_DNA"/>
</dbReference>
<reference evidence="1" key="2">
    <citation type="submission" date="2021-04" db="EMBL/GenBank/DDBJ databases">
        <authorList>
            <person name="Gilroy R."/>
        </authorList>
    </citation>
    <scope>NUCLEOTIDE SEQUENCE</scope>
    <source>
        <strain evidence="1">ChiHecec2B26-12326</strain>
    </source>
</reference>
<dbReference type="Proteomes" id="UP000823847">
    <property type="component" value="Unassembled WGS sequence"/>
</dbReference>
<name>A0A9D1XPQ8_9BACT</name>
<evidence type="ECO:0000313" key="1">
    <source>
        <dbReference type="EMBL" id="HIX85214.1"/>
    </source>
</evidence>
<accession>A0A9D1XPQ8</accession>